<feature type="compositionally biased region" description="Polar residues" evidence="1">
    <location>
        <begin position="210"/>
        <end position="226"/>
    </location>
</feature>
<feature type="compositionally biased region" description="Polar residues" evidence="1">
    <location>
        <begin position="392"/>
        <end position="404"/>
    </location>
</feature>
<feature type="region of interest" description="Disordered" evidence="1">
    <location>
        <begin position="381"/>
        <end position="404"/>
    </location>
</feature>
<reference evidence="2 3" key="1">
    <citation type="journal article" date="2016" name="Genome Biol. Evol.">
        <title>Draft genome sequence of an aflatoxigenic Aspergillus species, A. bombycis.</title>
        <authorList>
            <person name="Moore G.G."/>
            <person name="Mack B.M."/>
            <person name="Beltz S.B."/>
            <person name="Gilbert M.K."/>
        </authorList>
    </citation>
    <scope>NUCLEOTIDE SEQUENCE [LARGE SCALE GENOMIC DNA]</scope>
    <source>
        <strain evidence="3">NRRL 26010</strain>
    </source>
</reference>
<feature type="compositionally biased region" description="Low complexity" evidence="1">
    <location>
        <begin position="175"/>
        <end position="185"/>
    </location>
</feature>
<dbReference type="OrthoDB" id="5226996at2759"/>
<feature type="region of interest" description="Disordered" evidence="1">
    <location>
        <begin position="469"/>
        <end position="763"/>
    </location>
</feature>
<dbReference type="EMBL" id="LYCR01000028">
    <property type="protein sequence ID" value="OGM46817.1"/>
    <property type="molecule type" value="Genomic_DNA"/>
</dbReference>
<organism evidence="2 3">
    <name type="scientific">Aspergillus bombycis</name>
    <dbReference type="NCBI Taxonomy" id="109264"/>
    <lineage>
        <taxon>Eukaryota</taxon>
        <taxon>Fungi</taxon>
        <taxon>Dikarya</taxon>
        <taxon>Ascomycota</taxon>
        <taxon>Pezizomycotina</taxon>
        <taxon>Eurotiomycetes</taxon>
        <taxon>Eurotiomycetidae</taxon>
        <taxon>Eurotiales</taxon>
        <taxon>Aspergillaceae</taxon>
        <taxon>Aspergillus</taxon>
    </lineage>
</organism>
<feature type="compositionally biased region" description="Basic residues" evidence="1">
    <location>
        <begin position="440"/>
        <end position="450"/>
    </location>
</feature>
<feature type="region of interest" description="Disordered" evidence="1">
    <location>
        <begin position="121"/>
        <end position="290"/>
    </location>
</feature>
<feature type="compositionally biased region" description="Basic and acidic residues" evidence="1">
    <location>
        <begin position="480"/>
        <end position="489"/>
    </location>
</feature>
<dbReference type="Proteomes" id="UP000179179">
    <property type="component" value="Unassembled WGS sequence"/>
</dbReference>
<evidence type="ECO:0000313" key="3">
    <source>
        <dbReference type="Proteomes" id="UP000179179"/>
    </source>
</evidence>
<feature type="compositionally biased region" description="Polar residues" evidence="1">
    <location>
        <begin position="280"/>
        <end position="290"/>
    </location>
</feature>
<feature type="region of interest" description="Disordered" evidence="1">
    <location>
        <begin position="425"/>
        <end position="450"/>
    </location>
</feature>
<feature type="compositionally biased region" description="Basic residues" evidence="1">
    <location>
        <begin position="653"/>
        <end position="675"/>
    </location>
</feature>
<keyword evidence="3" id="KW-1185">Reference proteome</keyword>
<protein>
    <submittedName>
        <fullName evidence="2">Nuclear RNA binding protein</fullName>
    </submittedName>
</protein>
<accession>A0A1F8A538</accession>
<feature type="compositionally biased region" description="Basic and acidic residues" evidence="1">
    <location>
        <begin position="629"/>
        <end position="652"/>
    </location>
</feature>
<dbReference type="RefSeq" id="XP_022390534.1">
    <property type="nucleotide sequence ID" value="XM_022532172.1"/>
</dbReference>
<feature type="compositionally biased region" description="Polar residues" evidence="1">
    <location>
        <begin position="600"/>
        <end position="610"/>
    </location>
</feature>
<name>A0A1F8A538_9EURO</name>
<dbReference type="AlphaFoldDB" id="A0A1F8A538"/>
<comment type="caution">
    <text evidence="2">The sequence shown here is derived from an EMBL/GenBank/DDBJ whole genome shotgun (WGS) entry which is preliminary data.</text>
</comment>
<evidence type="ECO:0000256" key="1">
    <source>
        <dbReference type="SAM" id="MobiDB-lite"/>
    </source>
</evidence>
<evidence type="ECO:0000313" key="2">
    <source>
        <dbReference type="EMBL" id="OGM46817.1"/>
    </source>
</evidence>
<feature type="compositionally biased region" description="Polar residues" evidence="1">
    <location>
        <begin position="516"/>
        <end position="570"/>
    </location>
</feature>
<dbReference type="STRING" id="109264.A0A1F8A538"/>
<feature type="compositionally biased region" description="Acidic residues" evidence="1">
    <location>
        <begin position="144"/>
        <end position="154"/>
    </location>
</feature>
<dbReference type="GeneID" id="34448433"/>
<gene>
    <name evidence="2" type="ORF">ABOM_005043</name>
</gene>
<feature type="region of interest" description="Disordered" evidence="1">
    <location>
        <begin position="781"/>
        <end position="810"/>
    </location>
</feature>
<proteinExistence type="predicted"/>
<sequence>MEVWTEHKSHSVEGHTLVGELKYKGQTIWGPRACHPNTTQLGKALTDADWRFAMTFEHRDKSVEGHVRKISVKDWNGNLLLDGLSTHDSMDSLARAVMEKLRAQMSTDDTQADRQLHQTLESACRRRDDPVTAHGSRKHSRTDDYDDYDEEEYSSDYSSDVSGRFDDADEDYAFSAPPASSPRSTHSAKRRRSNDWPVEELQPPPPLKDTGSTGSRWRSPFHSRNNSRTDHGSPRTASGRHGRQAGPSGRGRRSRFVEGMMNDSVSEKPPSIFLRDGKSANGQQGPTHRSSGIFRFGKAIASAFNPFGGWGNVGAWKGSPSAEANKQPVDDDIARVEKAYAELKKAGYRGAVKGKYMAGAGSQSSNNLADQTWKSIQEKMDYKSPTGRHSRQNSGEGHESSGSLRNSFQEIRRAKSSLGITSSFIPLGRRSEDTEQPQLRKQKSKREKLLRRVSTLEEKLEKARRELQELMGDDAPPVPERSHCHDSTHQRKFVPGALPTLPSERLLNNHDPVSPISPTSDSALPMSLSESIQRTMQSQGPGPMTTTIEPESTIRTPAKSPSQRTTQSLAVDSPSLKRKSPDPESASAANTPKSPKEGATNPTEEGNQSDSSRRSKFPKTFPGDSPGSVERKQTPRHRDESNTPRSPSEERGRRRRASQPLRSHSKRSPSARRRASNSQNRGTTPSLRMKKGRADLRSTSTQAMNIDNHDKENQHAIHSRQNQSHSDPIDLDQPDASPNSSPTKKKEHRYTYNYIPPVPPLPKDIAATAAKVDRRLAKEIERRERNRRSMAQGKMNGKAGDAFRWPDDIF</sequence>